<dbReference type="PANTHER" id="PTHR12526:SF641">
    <property type="entry name" value="LIPOPOLYSACCHARIDE CORE BIOSYNTHESIS PROTEIN RFAG"/>
    <property type="match status" value="1"/>
</dbReference>
<dbReference type="SUPFAM" id="SSF53756">
    <property type="entry name" value="UDP-Glycosyltransferase/glycogen phosphorylase"/>
    <property type="match status" value="1"/>
</dbReference>
<dbReference type="InterPro" id="IPR001296">
    <property type="entry name" value="Glyco_trans_1"/>
</dbReference>
<dbReference type="Pfam" id="PF00534">
    <property type="entry name" value="Glycos_transf_1"/>
    <property type="match status" value="1"/>
</dbReference>
<dbReference type="EMBL" id="NPEU01000186">
    <property type="protein sequence ID" value="RAI37421.1"/>
    <property type="molecule type" value="Genomic_DNA"/>
</dbReference>
<organism evidence="2 3">
    <name type="scientific">Rhodoplanes elegans</name>
    <dbReference type="NCBI Taxonomy" id="29408"/>
    <lineage>
        <taxon>Bacteria</taxon>
        <taxon>Pseudomonadati</taxon>
        <taxon>Pseudomonadota</taxon>
        <taxon>Alphaproteobacteria</taxon>
        <taxon>Hyphomicrobiales</taxon>
        <taxon>Nitrobacteraceae</taxon>
        <taxon>Rhodoplanes</taxon>
    </lineage>
</organism>
<dbReference type="GO" id="GO:0016757">
    <property type="term" value="F:glycosyltransferase activity"/>
    <property type="evidence" value="ECO:0007669"/>
    <property type="project" value="InterPro"/>
</dbReference>
<evidence type="ECO:0000259" key="1">
    <source>
        <dbReference type="Pfam" id="PF00534"/>
    </source>
</evidence>
<dbReference type="Gene3D" id="3.40.50.2000">
    <property type="entry name" value="Glycogen Phosphorylase B"/>
    <property type="match status" value="1"/>
</dbReference>
<sequence>MRATLGLADETVWLAVAVQPATKGLDRTVAALAARPEARLLVAGLGARDKAARDTVRLAAKLGVADRIRWLGHREDMPAVMAAADLLVHPARLDTTGTVILEAVVNGLPVVASGICGYAEHVALAEAGLVLPEPFAEADLAAALATAADPGRRAAWSANGAAYGETPELYAGLQTAADAILAVATERAALRRGR</sequence>
<name>A0A327KH12_9BRAD</name>
<protein>
    <recommendedName>
        <fullName evidence="1">Glycosyl transferase family 1 domain-containing protein</fullName>
    </recommendedName>
</protein>
<feature type="domain" description="Glycosyl transferase family 1" evidence="1">
    <location>
        <begin position="9"/>
        <end position="160"/>
    </location>
</feature>
<dbReference type="Proteomes" id="UP000248863">
    <property type="component" value="Unassembled WGS sequence"/>
</dbReference>
<dbReference type="AlphaFoldDB" id="A0A327KH12"/>
<gene>
    <name evidence="2" type="ORF">CH338_16175</name>
</gene>
<dbReference type="PANTHER" id="PTHR12526">
    <property type="entry name" value="GLYCOSYLTRANSFERASE"/>
    <property type="match status" value="1"/>
</dbReference>
<evidence type="ECO:0000313" key="3">
    <source>
        <dbReference type="Proteomes" id="UP000248863"/>
    </source>
</evidence>
<accession>A0A327KH12</accession>
<proteinExistence type="predicted"/>
<keyword evidence="3" id="KW-1185">Reference proteome</keyword>
<reference evidence="2 3" key="1">
    <citation type="submission" date="2017-07" db="EMBL/GenBank/DDBJ databases">
        <title>Draft Genome Sequences of Select Purple Nonsulfur Bacteria.</title>
        <authorList>
            <person name="Lasarre B."/>
            <person name="Mckinlay J.B."/>
        </authorList>
    </citation>
    <scope>NUCLEOTIDE SEQUENCE [LARGE SCALE GENOMIC DNA]</scope>
    <source>
        <strain evidence="2 3">DSM 11907</strain>
    </source>
</reference>
<comment type="caution">
    <text evidence="2">The sequence shown here is derived from an EMBL/GenBank/DDBJ whole genome shotgun (WGS) entry which is preliminary data.</text>
</comment>
<evidence type="ECO:0000313" key="2">
    <source>
        <dbReference type="EMBL" id="RAI37421.1"/>
    </source>
</evidence>